<dbReference type="Pfam" id="PF12874">
    <property type="entry name" value="zf-met"/>
    <property type="match status" value="3"/>
</dbReference>
<evidence type="ECO:0000259" key="1">
    <source>
        <dbReference type="SMART" id="SM00451"/>
    </source>
</evidence>
<name>A0A6F9DXQ6_9ASCI</name>
<dbReference type="InterPro" id="IPR052644">
    <property type="entry name" value="ZMAT3"/>
</dbReference>
<dbReference type="SUPFAM" id="SSF57667">
    <property type="entry name" value="beta-beta-alpha zinc fingers"/>
    <property type="match status" value="4"/>
</dbReference>
<dbReference type="PANTHER" id="PTHR46786:SF1">
    <property type="entry name" value="ZINC FINGER MATRIN-TYPE PROTEIN 3"/>
    <property type="match status" value="1"/>
</dbReference>
<gene>
    <name evidence="2" type="primary">Zmat1</name>
</gene>
<dbReference type="Gene3D" id="3.30.160.60">
    <property type="entry name" value="Classic Zinc Finger"/>
    <property type="match status" value="3"/>
</dbReference>
<dbReference type="InterPro" id="IPR013087">
    <property type="entry name" value="Znf_C2H2_type"/>
</dbReference>
<feature type="domain" description="U1-type" evidence="1">
    <location>
        <begin position="160"/>
        <end position="194"/>
    </location>
</feature>
<dbReference type="InterPro" id="IPR036236">
    <property type="entry name" value="Znf_C2H2_sf"/>
</dbReference>
<proteinExistence type="evidence at transcript level"/>
<organism evidence="2">
    <name type="scientific">Phallusia mammillata</name>
    <dbReference type="NCBI Taxonomy" id="59560"/>
    <lineage>
        <taxon>Eukaryota</taxon>
        <taxon>Metazoa</taxon>
        <taxon>Chordata</taxon>
        <taxon>Tunicata</taxon>
        <taxon>Ascidiacea</taxon>
        <taxon>Phlebobranchia</taxon>
        <taxon>Ascidiidae</taxon>
        <taxon>Phallusia</taxon>
    </lineage>
</organism>
<dbReference type="SMART" id="SM00451">
    <property type="entry name" value="ZnF_U1"/>
    <property type="match status" value="4"/>
</dbReference>
<dbReference type="PANTHER" id="PTHR46786">
    <property type="entry name" value="ZINC FINGER MATRIN-TYPE PROTEIN 3"/>
    <property type="match status" value="1"/>
</dbReference>
<feature type="domain" description="U1-type" evidence="1">
    <location>
        <begin position="38"/>
        <end position="72"/>
    </location>
</feature>
<feature type="domain" description="U1-type" evidence="1">
    <location>
        <begin position="203"/>
        <end position="237"/>
    </location>
</feature>
<reference evidence="2" key="1">
    <citation type="submission" date="2020-04" db="EMBL/GenBank/DDBJ databases">
        <authorList>
            <person name="Neveu A P."/>
        </authorList>
    </citation>
    <scope>NUCLEOTIDE SEQUENCE</scope>
    <source>
        <tissue evidence="2">Whole embryo</tissue>
    </source>
</reference>
<accession>A0A6F9DXQ6</accession>
<sequence length="289" mass="33964">MTFLKPQYESEENDFTKDFWYTEHGPYGVSGFNLNGKEVGKYCHLCETNLESFDKLITHFPSRKHQVKLKPLRTERTCLVVESSTGNPDDPDNLFLSDLCKVCQAELNTPEQAEAHYMSDRHQKKVRTYFLVKVGVKEMPSKPDTPPDQPQWPENTDNLSREEYCKWCKIIFSSRNVAECHYNGKKHIKKMKEQYSEDSKDKTIWKHCLVCDIRVNSDAQLEIHLDSMKHKNMEEKRRIMMFSSKKIVNENEHCVVVESLDDVAVDQKTKRKMEDNHSSGKKFRLDKQF</sequence>
<protein>
    <submittedName>
        <fullName evidence="2">Zinc finger matrin-type protein 1</fullName>
    </submittedName>
</protein>
<evidence type="ECO:0000313" key="2">
    <source>
        <dbReference type="EMBL" id="CAB3267951.1"/>
    </source>
</evidence>
<dbReference type="EMBL" id="LR792089">
    <property type="protein sequence ID" value="CAB3267951.1"/>
    <property type="molecule type" value="mRNA"/>
</dbReference>
<dbReference type="GO" id="GO:0003676">
    <property type="term" value="F:nucleic acid binding"/>
    <property type="evidence" value="ECO:0007669"/>
    <property type="project" value="InterPro"/>
</dbReference>
<feature type="domain" description="U1-type" evidence="1">
    <location>
        <begin position="95"/>
        <end position="129"/>
    </location>
</feature>
<dbReference type="AlphaFoldDB" id="A0A6F9DXQ6"/>
<dbReference type="GO" id="GO:0008270">
    <property type="term" value="F:zinc ion binding"/>
    <property type="evidence" value="ECO:0007669"/>
    <property type="project" value="InterPro"/>
</dbReference>
<dbReference type="InterPro" id="IPR003604">
    <property type="entry name" value="Matrin/U1-like-C_Znf_C2H2"/>
</dbReference>